<dbReference type="EMBL" id="LAZR01049679">
    <property type="protein sequence ID" value="KKK89077.1"/>
    <property type="molecule type" value="Genomic_DNA"/>
</dbReference>
<dbReference type="Pfam" id="PF01288">
    <property type="entry name" value="HPPK"/>
    <property type="match status" value="1"/>
</dbReference>
<evidence type="ECO:0000256" key="5">
    <source>
        <dbReference type="ARBA" id="ARBA00022777"/>
    </source>
</evidence>
<sequence>MAELAYISLGSNVGERAETLMAALEAIDSADGVIVGAMSQMIETEPVGGPEGQGKYINAAAQLIVEIAPDELLSLLQRIERTLGRCREQEQRWGPRTCDLDILLFGEVVMDTPELTIPHPRMHQRVFVLAPLAQIAPDALHPVLGRTIAELLAEAEGR</sequence>
<keyword evidence="4" id="KW-0547">Nucleotide-binding</keyword>
<dbReference type="PANTHER" id="PTHR43071">
    <property type="entry name" value="2-AMINO-4-HYDROXY-6-HYDROXYMETHYLDIHYDROPTERIDINE PYROPHOSPHOKINASE"/>
    <property type="match status" value="1"/>
</dbReference>
<dbReference type="InterPro" id="IPR000550">
    <property type="entry name" value="Hppk"/>
</dbReference>
<dbReference type="PANTHER" id="PTHR43071:SF1">
    <property type="entry name" value="2-AMINO-4-HYDROXY-6-HYDROXYMETHYLDIHYDROPTERIDINE PYROPHOSPHOKINASE"/>
    <property type="match status" value="1"/>
</dbReference>
<keyword evidence="3" id="KW-0808">Transferase</keyword>
<evidence type="ECO:0000256" key="4">
    <source>
        <dbReference type="ARBA" id="ARBA00022741"/>
    </source>
</evidence>
<protein>
    <recommendedName>
        <fullName evidence="2">2-amino-4-hydroxy-6-hydroxymethyldihydropteridine diphosphokinase</fullName>
        <ecNumber evidence="2">2.7.6.3</ecNumber>
    </recommendedName>
</protein>
<dbReference type="PROSITE" id="PS00794">
    <property type="entry name" value="HPPK"/>
    <property type="match status" value="1"/>
</dbReference>
<dbReference type="GO" id="GO:0003848">
    <property type="term" value="F:2-amino-4-hydroxy-6-hydroxymethyldihydropteridine diphosphokinase activity"/>
    <property type="evidence" value="ECO:0007669"/>
    <property type="project" value="UniProtKB-EC"/>
</dbReference>
<dbReference type="GO" id="GO:0046654">
    <property type="term" value="P:tetrahydrofolate biosynthetic process"/>
    <property type="evidence" value="ECO:0007669"/>
    <property type="project" value="UniProtKB-UniPathway"/>
</dbReference>
<reference evidence="9" key="1">
    <citation type="journal article" date="2015" name="Nature">
        <title>Complex archaea that bridge the gap between prokaryotes and eukaryotes.</title>
        <authorList>
            <person name="Spang A."/>
            <person name="Saw J.H."/>
            <person name="Jorgensen S.L."/>
            <person name="Zaremba-Niedzwiedzka K."/>
            <person name="Martijn J."/>
            <person name="Lind A.E."/>
            <person name="van Eijk R."/>
            <person name="Schleper C."/>
            <person name="Guy L."/>
            <person name="Ettema T.J."/>
        </authorList>
    </citation>
    <scope>NUCLEOTIDE SEQUENCE</scope>
</reference>
<keyword evidence="7" id="KW-0289">Folate biosynthesis</keyword>
<dbReference type="InterPro" id="IPR035907">
    <property type="entry name" value="Hppk_sf"/>
</dbReference>
<dbReference type="Gene3D" id="3.30.70.560">
    <property type="entry name" value="7,8-Dihydro-6-hydroxymethylpterin-pyrophosphokinase HPPK"/>
    <property type="match status" value="1"/>
</dbReference>
<dbReference type="CDD" id="cd00483">
    <property type="entry name" value="HPPK"/>
    <property type="match status" value="1"/>
</dbReference>
<evidence type="ECO:0000259" key="8">
    <source>
        <dbReference type="PROSITE" id="PS00794"/>
    </source>
</evidence>
<dbReference type="UniPathway" id="UPA00077">
    <property type="reaction ID" value="UER00155"/>
</dbReference>
<keyword evidence="5" id="KW-0418">Kinase</keyword>
<evidence type="ECO:0000256" key="3">
    <source>
        <dbReference type="ARBA" id="ARBA00022679"/>
    </source>
</evidence>
<dbReference type="NCBIfam" id="TIGR01498">
    <property type="entry name" value="folK"/>
    <property type="match status" value="1"/>
</dbReference>
<evidence type="ECO:0000256" key="2">
    <source>
        <dbReference type="ARBA" id="ARBA00013253"/>
    </source>
</evidence>
<organism evidence="9">
    <name type="scientific">marine sediment metagenome</name>
    <dbReference type="NCBI Taxonomy" id="412755"/>
    <lineage>
        <taxon>unclassified sequences</taxon>
        <taxon>metagenomes</taxon>
        <taxon>ecological metagenomes</taxon>
    </lineage>
</organism>
<evidence type="ECO:0000256" key="7">
    <source>
        <dbReference type="ARBA" id="ARBA00022909"/>
    </source>
</evidence>
<comment type="caution">
    <text evidence="9">The sequence shown here is derived from an EMBL/GenBank/DDBJ whole genome shotgun (WGS) entry which is preliminary data.</text>
</comment>
<dbReference type="GO" id="GO:0016301">
    <property type="term" value="F:kinase activity"/>
    <property type="evidence" value="ECO:0007669"/>
    <property type="project" value="UniProtKB-KW"/>
</dbReference>
<evidence type="ECO:0000313" key="9">
    <source>
        <dbReference type="EMBL" id="KKK89077.1"/>
    </source>
</evidence>
<dbReference type="GO" id="GO:0005524">
    <property type="term" value="F:ATP binding"/>
    <property type="evidence" value="ECO:0007669"/>
    <property type="project" value="UniProtKB-KW"/>
</dbReference>
<name>A0A0F8Z5M0_9ZZZZ</name>
<accession>A0A0F8Z5M0</accession>
<dbReference type="AlphaFoldDB" id="A0A0F8Z5M0"/>
<comment type="pathway">
    <text evidence="1">Cofactor biosynthesis; tetrahydrofolate biosynthesis; 2-amino-4-hydroxy-6-hydroxymethyl-7,8-dihydropteridine diphosphate from 7,8-dihydroneopterin triphosphate: step 4/4.</text>
</comment>
<evidence type="ECO:0000256" key="1">
    <source>
        <dbReference type="ARBA" id="ARBA00005051"/>
    </source>
</evidence>
<dbReference type="SUPFAM" id="SSF55083">
    <property type="entry name" value="6-hydroxymethyl-7,8-dihydropterin pyrophosphokinase, HPPK"/>
    <property type="match status" value="1"/>
</dbReference>
<feature type="domain" description="7,8-dihydro-6-hydroxymethylpterin-pyrophosphokinase" evidence="8">
    <location>
        <begin position="92"/>
        <end position="103"/>
    </location>
</feature>
<dbReference type="GO" id="GO:0046656">
    <property type="term" value="P:folic acid biosynthetic process"/>
    <property type="evidence" value="ECO:0007669"/>
    <property type="project" value="UniProtKB-KW"/>
</dbReference>
<keyword evidence="6" id="KW-0067">ATP-binding</keyword>
<dbReference type="EC" id="2.7.6.3" evidence="2"/>
<proteinExistence type="predicted"/>
<gene>
    <name evidence="9" type="ORF">LCGC14_2736750</name>
</gene>
<evidence type="ECO:0000256" key="6">
    <source>
        <dbReference type="ARBA" id="ARBA00022840"/>
    </source>
</evidence>